<keyword evidence="2 3" id="KW-0732">Signal</keyword>
<keyword evidence="6" id="KW-1185">Reference proteome</keyword>
<organism evidence="5 6">
    <name type="scientific">Hydrogenophaga electricum</name>
    <dbReference type="NCBI Taxonomy" id="1230953"/>
    <lineage>
        <taxon>Bacteria</taxon>
        <taxon>Pseudomonadati</taxon>
        <taxon>Pseudomonadota</taxon>
        <taxon>Betaproteobacteria</taxon>
        <taxon>Burkholderiales</taxon>
        <taxon>Comamonadaceae</taxon>
        <taxon>Hydrogenophaga</taxon>
    </lineage>
</organism>
<dbReference type="Proteomes" id="UP001156903">
    <property type="component" value="Unassembled WGS sequence"/>
</dbReference>
<evidence type="ECO:0000313" key="5">
    <source>
        <dbReference type="EMBL" id="GLS12925.1"/>
    </source>
</evidence>
<dbReference type="Gene3D" id="2.40.160.20">
    <property type="match status" value="1"/>
</dbReference>
<dbReference type="Pfam" id="PF13505">
    <property type="entry name" value="OMP_b-brl"/>
    <property type="match status" value="1"/>
</dbReference>
<reference evidence="6" key="1">
    <citation type="journal article" date="2019" name="Int. J. Syst. Evol. Microbiol.">
        <title>The Global Catalogue of Microorganisms (GCM) 10K type strain sequencing project: providing services to taxonomists for standard genome sequencing and annotation.</title>
        <authorList>
            <consortium name="The Broad Institute Genomics Platform"/>
            <consortium name="The Broad Institute Genome Sequencing Center for Infectious Disease"/>
            <person name="Wu L."/>
            <person name="Ma J."/>
        </authorList>
    </citation>
    <scope>NUCLEOTIDE SEQUENCE [LARGE SCALE GENOMIC DNA]</scope>
    <source>
        <strain evidence="6">NBRC 109341</strain>
    </source>
</reference>
<comment type="subcellular location">
    <subcellularLocation>
        <location evidence="1">Cell outer membrane</location>
    </subcellularLocation>
</comment>
<dbReference type="EMBL" id="BSPB01000002">
    <property type="protein sequence ID" value="GLS12925.1"/>
    <property type="molecule type" value="Genomic_DNA"/>
</dbReference>
<accession>A0ABQ6C2H1</accession>
<dbReference type="InterPro" id="IPR011250">
    <property type="entry name" value="OMP/PagP_B-barrel"/>
</dbReference>
<comment type="caution">
    <text evidence="5">The sequence shown here is derived from an EMBL/GenBank/DDBJ whole genome shotgun (WGS) entry which is preliminary data.</text>
</comment>
<feature type="signal peptide" evidence="3">
    <location>
        <begin position="1"/>
        <end position="29"/>
    </location>
</feature>
<evidence type="ECO:0000259" key="4">
    <source>
        <dbReference type="Pfam" id="PF13505"/>
    </source>
</evidence>
<proteinExistence type="predicted"/>
<evidence type="ECO:0000313" key="6">
    <source>
        <dbReference type="Proteomes" id="UP001156903"/>
    </source>
</evidence>
<protein>
    <recommendedName>
        <fullName evidence="4">Outer membrane protein beta-barrel domain-containing protein</fullName>
    </recommendedName>
</protein>
<feature type="domain" description="Outer membrane protein beta-barrel" evidence="4">
    <location>
        <begin position="188"/>
        <end position="364"/>
    </location>
</feature>
<feature type="chain" id="PRO_5045359432" description="Outer membrane protein beta-barrel domain-containing protein" evidence="3">
    <location>
        <begin position="30"/>
        <end position="364"/>
    </location>
</feature>
<dbReference type="InterPro" id="IPR027385">
    <property type="entry name" value="Beta-barrel_OMP"/>
</dbReference>
<name>A0ABQ6C2H1_9BURK</name>
<dbReference type="SUPFAM" id="SSF56925">
    <property type="entry name" value="OMPA-like"/>
    <property type="match status" value="1"/>
</dbReference>
<sequence>MLHYIEMHHIKLTPLALLTGSLLVTTAFAAPTVDKEGNTGYATAAECDAAVIAGTARFYQPVTQMPTKLQKGEKRVSKGKLSDLGPAYQLGACDLGVGRKNGRNGVSKALQGKYVPFSPDSAVNLYADATGKTVRASMAQCDNRFSGAFPRAVPVPPPAPVAVAPAPAPAPAPVVAAPAPAPAPVVVPAPAPAPVAKKGITPYVFGTLGAVNDSVNYGAPAGLSNVGDSDRQSGGQLGVGLQFNDLLGAELFYQGGKKHEYTAFNGTGYDIGVKALGARLTLGTNVTEKLRLFGKLGAARVTHDLFTGGDESKTRALLGAGLTYSLSENLGVRFDYDHIRRQGSSTNPRWGNIDYFGLGLQYSF</sequence>
<gene>
    <name evidence="5" type="ORF">GCM10007935_03530</name>
</gene>
<evidence type="ECO:0000256" key="3">
    <source>
        <dbReference type="SAM" id="SignalP"/>
    </source>
</evidence>
<evidence type="ECO:0000256" key="2">
    <source>
        <dbReference type="ARBA" id="ARBA00022729"/>
    </source>
</evidence>
<evidence type="ECO:0000256" key="1">
    <source>
        <dbReference type="ARBA" id="ARBA00004442"/>
    </source>
</evidence>